<name>A0A4Q5A671_9BIFI</name>
<dbReference type="RefSeq" id="WP_130013695.1">
    <property type="nucleotide sequence ID" value="NZ_RYUN01000016.1"/>
</dbReference>
<dbReference type="EMBL" id="RYUN01000016">
    <property type="protein sequence ID" value="RYQ18545.1"/>
    <property type="molecule type" value="Genomic_DNA"/>
</dbReference>
<reference evidence="1 2" key="1">
    <citation type="submission" date="2018-12" db="EMBL/GenBank/DDBJ databases">
        <title>Unveiling genomic diversity among members of the Bifidobacterium pseudolongum species, a widely distributed gut commensal of the animal kingdom.</title>
        <authorList>
            <person name="Lugli G.A."/>
            <person name="Duranti S."/>
            <person name="Albert K."/>
            <person name="Mancabelli L."/>
            <person name="Napoli S."/>
            <person name="Viappiani A."/>
            <person name="Anzalone R."/>
            <person name="Longhi G."/>
            <person name="Milani C."/>
            <person name="Turroni F."/>
            <person name="Alessandri G."/>
            <person name="Sela D.A."/>
            <person name="Van Sinderen D."/>
            <person name="Ventura M."/>
        </authorList>
    </citation>
    <scope>NUCLEOTIDE SEQUENCE [LARGE SCALE GENOMIC DNA]</scope>
    <source>
        <strain evidence="1 2">2054B</strain>
    </source>
</reference>
<dbReference type="AlphaFoldDB" id="A0A4Q5A671"/>
<evidence type="ECO:0000313" key="1">
    <source>
        <dbReference type="EMBL" id="RYQ18545.1"/>
    </source>
</evidence>
<accession>A0A4Q5A671</accession>
<organism evidence="1 2">
    <name type="scientific">Bifidobacterium pseudolongum subsp. pseudolongum</name>
    <dbReference type="NCBI Taxonomy" id="31954"/>
    <lineage>
        <taxon>Bacteria</taxon>
        <taxon>Bacillati</taxon>
        <taxon>Actinomycetota</taxon>
        <taxon>Actinomycetes</taxon>
        <taxon>Bifidobacteriales</taxon>
        <taxon>Bifidobacteriaceae</taxon>
        <taxon>Bifidobacterium</taxon>
    </lineage>
</organism>
<sequence length="268" mass="30135">MSVSTLTDQFHAGHAYPLAWRDRDLMQQVAHAVAAQYLESGYRVVYVSPYTTRLTIRRLLAGNRGLPLTVRTDLGGSELGSAMLQLVGSLLGTEPLAVILEDIMALANRTVVVPSPRYMDALQQLARKHGAVVVGGIRAGHQMDDDVWHELSDMEICECLGHGHQPWFISQEGRKTKIVHREHDNGQTSEVTNFITLSPASTAHDVTIEHIVDPYPWEHDTVRLVEPAPEELKGKKKKKSPPYPRKEDAMCYLVGYGYGHQRQYYKRK</sequence>
<proteinExistence type="predicted"/>
<dbReference type="Proteomes" id="UP000294221">
    <property type="component" value="Unassembled WGS sequence"/>
</dbReference>
<comment type="caution">
    <text evidence="1">The sequence shown here is derived from an EMBL/GenBank/DDBJ whole genome shotgun (WGS) entry which is preliminary data.</text>
</comment>
<gene>
    <name evidence="1" type="ORF">PG2054B_1607</name>
</gene>
<protein>
    <submittedName>
        <fullName evidence="1">Uncharacterized protein</fullName>
    </submittedName>
</protein>
<evidence type="ECO:0000313" key="2">
    <source>
        <dbReference type="Proteomes" id="UP000294221"/>
    </source>
</evidence>